<feature type="domain" description="Peptidase S1" evidence="6">
    <location>
        <begin position="52"/>
        <end position="282"/>
    </location>
</feature>
<evidence type="ECO:0000256" key="5">
    <source>
        <dbReference type="ARBA" id="ARBA00023180"/>
    </source>
</evidence>
<keyword evidence="4" id="KW-1015">Disulfide bond</keyword>
<dbReference type="Proteomes" id="UP001209570">
    <property type="component" value="Unassembled WGS sequence"/>
</dbReference>
<comment type="similarity">
    <text evidence="1">Belongs to the peptidase S1 family.</text>
</comment>
<accession>A0AAD5LZV5</accession>
<gene>
    <name evidence="7" type="ORF">P43SY_009987</name>
</gene>
<organism evidence="7 8">
    <name type="scientific">Pythium insidiosum</name>
    <name type="common">Pythiosis disease agent</name>
    <dbReference type="NCBI Taxonomy" id="114742"/>
    <lineage>
        <taxon>Eukaryota</taxon>
        <taxon>Sar</taxon>
        <taxon>Stramenopiles</taxon>
        <taxon>Oomycota</taxon>
        <taxon>Peronosporomycetes</taxon>
        <taxon>Pythiales</taxon>
        <taxon>Pythiaceae</taxon>
        <taxon>Pythium</taxon>
    </lineage>
</organism>
<dbReference type="PANTHER" id="PTHR24276:SF98">
    <property type="entry name" value="FI18310P1-RELATED"/>
    <property type="match status" value="1"/>
</dbReference>
<dbReference type="CDD" id="cd00190">
    <property type="entry name" value="Tryp_SPc"/>
    <property type="match status" value="1"/>
</dbReference>
<dbReference type="InterPro" id="IPR001254">
    <property type="entry name" value="Trypsin_dom"/>
</dbReference>
<evidence type="ECO:0000313" key="8">
    <source>
        <dbReference type="Proteomes" id="UP001209570"/>
    </source>
</evidence>
<name>A0AAD5LZV5_PYTIN</name>
<dbReference type="PANTHER" id="PTHR24276">
    <property type="entry name" value="POLYSERASE-RELATED"/>
    <property type="match status" value="1"/>
</dbReference>
<dbReference type="GO" id="GO:0006508">
    <property type="term" value="P:proteolysis"/>
    <property type="evidence" value="ECO:0007669"/>
    <property type="project" value="InterPro"/>
</dbReference>
<proteinExistence type="inferred from homology"/>
<evidence type="ECO:0000256" key="3">
    <source>
        <dbReference type="ARBA" id="ARBA00023026"/>
    </source>
</evidence>
<keyword evidence="5" id="KW-0325">Glycoprotein</keyword>
<evidence type="ECO:0000259" key="6">
    <source>
        <dbReference type="PROSITE" id="PS50240"/>
    </source>
</evidence>
<dbReference type="PROSITE" id="PS00134">
    <property type="entry name" value="TRYPSIN_HIS"/>
    <property type="match status" value="1"/>
</dbReference>
<dbReference type="SUPFAM" id="SSF50494">
    <property type="entry name" value="Trypsin-like serine proteases"/>
    <property type="match status" value="1"/>
</dbReference>
<reference evidence="7" key="1">
    <citation type="submission" date="2021-12" db="EMBL/GenBank/DDBJ databases">
        <title>Prjna785345.</title>
        <authorList>
            <person name="Rujirawat T."/>
            <person name="Krajaejun T."/>
        </authorList>
    </citation>
    <scope>NUCLEOTIDE SEQUENCE</scope>
    <source>
        <strain evidence="7">Pi057C3</strain>
    </source>
</reference>
<dbReference type="InterPro" id="IPR001314">
    <property type="entry name" value="Peptidase_S1A"/>
</dbReference>
<dbReference type="Gene3D" id="2.40.10.10">
    <property type="entry name" value="Trypsin-like serine proteases"/>
    <property type="match status" value="1"/>
</dbReference>
<protein>
    <recommendedName>
        <fullName evidence="6">Peptidase S1 domain-containing protein</fullName>
    </recommendedName>
</protein>
<dbReference type="EMBL" id="JAKCXM010000229">
    <property type="protein sequence ID" value="KAJ0398050.1"/>
    <property type="molecule type" value="Genomic_DNA"/>
</dbReference>
<dbReference type="InterPro" id="IPR018114">
    <property type="entry name" value="TRYPSIN_HIS"/>
</dbReference>
<evidence type="ECO:0000256" key="2">
    <source>
        <dbReference type="ARBA" id="ARBA00022729"/>
    </source>
</evidence>
<evidence type="ECO:0000313" key="7">
    <source>
        <dbReference type="EMBL" id="KAJ0398050.1"/>
    </source>
</evidence>
<keyword evidence="2" id="KW-0732">Signal</keyword>
<dbReference type="FunFam" id="2.40.10.10:FF:000002">
    <property type="entry name" value="Transmembrane protease serine"/>
    <property type="match status" value="1"/>
</dbReference>
<dbReference type="SMART" id="SM00020">
    <property type="entry name" value="Tryp_SPc"/>
    <property type="match status" value="1"/>
</dbReference>
<dbReference type="GO" id="GO:0004252">
    <property type="term" value="F:serine-type endopeptidase activity"/>
    <property type="evidence" value="ECO:0007669"/>
    <property type="project" value="InterPro"/>
</dbReference>
<evidence type="ECO:0000256" key="4">
    <source>
        <dbReference type="ARBA" id="ARBA00023157"/>
    </source>
</evidence>
<evidence type="ECO:0000256" key="1">
    <source>
        <dbReference type="ARBA" id="ARBA00007664"/>
    </source>
</evidence>
<dbReference type="PRINTS" id="PR00722">
    <property type="entry name" value="CHYMOTRYPSIN"/>
</dbReference>
<dbReference type="Pfam" id="PF00089">
    <property type="entry name" value="Trypsin"/>
    <property type="match status" value="1"/>
</dbReference>
<dbReference type="InterPro" id="IPR009003">
    <property type="entry name" value="Peptidase_S1_PA"/>
</dbReference>
<keyword evidence="8" id="KW-1185">Reference proteome</keyword>
<dbReference type="InterPro" id="IPR043504">
    <property type="entry name" value="Peptidase_S1_PA_chymotrypsin"/>
</dbReference>
<dbReference type="PROSITE" id="PS50240">
    <property type="entry name" value="TRYPSIN_DOM"/>
    <property type="match status" value="1"/>
</dbReference>
<sequence length="282" mass="30105">MSCSLEDGTLGFHFAIRFPEPKCQSPSDLTPAQYRDIINAHNNQTSGIKPLILGGQEVPRGTRLYLGGLREKRGGKTFCGSSLIAPDWVLTAAHCDGGDVNFVAVGAHLVSGTRDGQIIEVAERFPHPKYNQNTNNNDFLLLRLAQPVQGIEPVALAASDQSSEAVGTVATAMGWGLTSDGGVQSNVRLSVDVKIWESKRCGTNLKTSITKAMMCAGGEENKDSCQNDSGGPLVVKQGKSDVLVGVVSWGNGCGVLNMPGVYARVSSARNFIDQYVPKARWL</sequence>
<dbReference type="AlphaFoldDB" id="A0AAD5LZV5"/>
<dbReference type="InterPro" id="IPR050430">
    <property type="entry name" value="Peptidase_S1"/>
</dbReference>
<comment type="caution">
    <text evidence="7">The sequence shown here is derived from an EMBL/GenBank/DDBJ whole genome shotgun (WGS) entry which is preliminary data.</text>
</comment>
<keyword evidence="3" id="KW-0843">Virulence</keyword>